<sequence>MTEADLDRIEHALGFPLPASYRRFMVEYPRWLLDRQPAWHDPVTEWDFADDPGRVIEFNRFVRDQEPGTFFDDIPWPDDYLVIGNEADQNYYLIDRLSGEETVYRWSHEDGRLQVVAGSLPEFRDNLCLWFEEWNRSAEQDDG</sequence>
<dbReference type="InterPro" id="IPR037883">
    <property type="entry name" value="Knr4/Smi1-like_sf"/>
</dbReference>
<dbReference type="Pfam" id="PF09346">
    <property type="entry name" value="SMI1_KNR4"/>
    <property type="match status" value="1"/>
</dbReference>
<dbReference type="AlphaFoldDB" id="A0A518H410"/>
<gene>
    <name evidence="2" type="ORF">ElP_34510</name>
</gene>
<dbReference type="Proteomes" id="UP000317835">
    <property type="component" value="Chromosome"/>
</dbReference>
<reference evidence="2 3" key="1">
    <citation type="submission" date="2019-02" db="EMBL/GenBank/DDBJ databases">
        <title>Deep-cultivation of Planctomycetes and their phenomic and genomic characterization uncovers novel biology.</title>
        <authorList>
            <person name="Wiegand S."/>
            <person name="Jogler M."/>
            <person name="Boedeker C."/>
            <person name="Pinto D."/>
            <person name="Vollmers J."/>
            <person name="Rivas-Marin E."/>
            <person name="Kohn T."/>
            <person name="Peeters S.H."/>
            <person name="Heuer A."/>
            <person name="Rast P."/>
            <person name="Oberbeckmann S."/>
            <person name="Bunk B."/>
            <person name="Jeske O."/>
            <person name="Meyerdierks A."/>
            <person name="Storesund J.E."/>
            <person name="Kallscheuer N."/>
            <person name="Luecker S."/>
            <person name="Lage O.M."/>
            <person name="Pohl T."/>
            <person name="Merkel B.J."/>
            <person name="Hornburger P."/>
            <person name="Mueller R.-W."/>
            <person name="Bruemmer F."/>
            <person name="Labrenz M."/>
            <person name="Spormann A.M."/>
            <person name="Op den Camp H."/>
            <person name="Overmann J."/>
            <person name="Amann R."/>
            <person name="Jetten M.S.M."/>
            <person name="Mascher T."/>
            <person name="Medema M.H."/>
            <person name="Devos D.P."/>
            <person name="Kaster A.-K."/>
            <person name="Ovreas L."/>
            <person name="Rohde M."/>
            <person name="Galperin M.Y."/>
            <person name="Jogler C."/>
        </authorList>
    </citation>
    <scope>NUCLEOTIDE SEQUENCE [LARGE SCALE GENOMIC DNA]</scope>
    <source>
        <strain evidence="2 3">ElP</strain>
    </source>
</reference>
<dbReference type="InterPro" id="IPR018958">
    <property type="entry name" value="Knr4/Smi1-like_dom"/>
</dbReference>
<feature type="domain" description="Knr4/Smi1-like" evidence="1">
    <location>
        <begin position="1"/>
        <end position="137"/>
    </location>
</feature>
<dbReference type="SUPFAM" id="SSF160631">
    <property type="entry name" value="SMI1/KNR4-like"/>
    <property type="match status" value="1"/>
</dbReference>
<accession>A0A518H410</accession>
<dbReference type="RefSeq" id="WP_197447060.1">
    <property type="nucleotide sequence ID" value="NZ_CP036426.1"/>
</dbReference>
<evidence type="ECO:0000259" key="1">
    <source>
        <dbReference type="SMART" id="SM00860"/>
    </source>
</evidence>
<organism evidence="2 3">
    <name type="scientific">Tautonia plasticadhaerens</name>
    <dbReference type="NCBI Taxonomy" id="2527974"/>
    <lineage>
        <taxon>Bacteria</taxon>
        <taxon>Pseudomonadati</taxon>
        <taxon>Planctomycetota</taxon>
        <taxon>Planctomycetia</taxon>
        <taxon>Isosphaerales</taxon>
        <taxon>Isosphaeraceae</taxon>
        <taxon>Tautonia</taxon>
    </lineage>
</organism>
<dbReference type="SMART" id="SM00860">
    <property type="entry name" value="SMI1_KNR4"/>
    <property type="match status" value="1"/>
</dbReference>
<dbReference type="Gene3D" id="3.40.1580.10">
    <property type="entry name" value="SMI1/KNR4-like"/>
    <property type="match status" value="1"/>
</dbReference>
<proteinExistence type="predicted"/>
<evidence type="ECO:0000313" key="2">
    <source>
        <dbReference type="EMBL" id="QDV35548.1"/>
    </source>
</evidence>
<keyword evidence="3" id="KW-1185">Reference proteome</keyword>
<evidence type="ECO:0000313" key="3">
    <source>
        <dbReference type="Proteomes" id="UP000317835"/>
    </source>
</evidence>
<dbReference type="KEGG" id="tpla:ElP_34510"/>
<dbReference type="EMBL" id="CP036426">
    <property type="protein sequence ID" value="QDV35548.1"/>
    <property type="molecule type" value="Genomic_DNA"/>
</dbReference>
<name>A0A518H410_9BACT</name>
<protein>
    <submittedName>
        <fullName evidence="2">SMI1 / KNR4 family protein</fullName>
    </submittedName>
</protein>